<evidence type="ECO:0000313" key="1">
    <source>
        <dbReference type="EMBL" id="MFB9258593.1"/>
    </source>
</evidence>
<name>A0ABV5JLJ3_9ACTN</name>
<dbReference type="EMBL" id="JBHMDY010000001">
    <property type="protein sequence ID" value="MFB9258593.1"/>
    <property type="molecule type" value="Genomic_DNA"/>
</dbReference>
<dbReference type="Proteomes" id="UP001589700">
    <property type="component" value="Unassembled WGS sequence"/>
</dbReference>
<reference evidence="1 2" key="1">
    <citation type="submission" date="2024-09" db="EMBL/GenBank/DDBJ databases">
        <authorList>
            <person name="Sun Q."/>
            <person name="Mori K."/>
        </authorList>
    </citation>
    <scope>NUCLEOTIDE SEQUENCE [LARGE SCALE GENOMIC DNA]</scope>
    <source>
        <strain evidence="1 2">CCM 7659</strain>
    </source>
</reference>
<gene>
    <name evidence="1" type="ORF">ACFFVD_02130</name>
</gene>
<proteinExistence type="predicted"/>
<keyword evidence="2" id="KW-1185">Reference proteome</keyword>
<organism evidence="1 2">
    <name type="scientific">Dietzia aerolata</name>
    <dbReference type="NCBI Taxonomy" id="595984"/>
    <lineage>
        <taxon>Bacteria</taxon>
        <taxon>Bacillati</taxon>
        <taxon>Actinomycetota</taxon>
        <taxon>Actinomycetes</taxon>
        <taxon>Mycobacteriales</taxon>
        <taxon>Dietziaceae</taxon>
        <taxon>Dietzia</taxon>
    </lineage>
</organism>
<sequence>MSKTLRQIETELEAIRTEARDTARRLKSDGYHTPDGVENTFARYRKHGDWDSKVDELAAAAEAAIDSAAQKRDQLRAQMVTTTGTPEDQLRAELRFQRRLRFLESVITSGSGELVDLIASASPEDVPLIVEHASDHYRAKGGQVAEAGMAMIDHALQQRDPEYAAAASTAGRAESTRHVIAEKLRYVQDAVTNPDASDPTPGGVATVSVSAAGDDVASLAA</sequence>
<protein>
    <submittedName>
        <fullName evidence="1">Uncharacterized protein</fullName>
    </submittedName>
</protein>
<comment type="caution">
    <text evidence="1">The sequence shown here is derived from an EMBL/GenBank/DDBJ whole genome shotgun (WGS) entry which is preliminary data.</text>
</comment>
<accession>A0ABV5JLJ3</accession>
<dbReference type="RefSeq" id="WP_182632701.1">
    <property type="nucleotide sequence ID" value="NZ_JAALDM010000175.1"/>
</dbReference>
<evidence type="ECO:0000313" key="2">
    <source>
        <dbReference type="Proteomes" id="UP001589700"/>
    </source>
</evidence>